<keyword evidence="2" id="KW-0547">Nucleotide-binding</keyword>
<keyword evidence="5" id="KW-0234">DNA repair</keyword>
<dbReference type="GO" id="GO:0005524">
    <property type="term" value="F:ATP binding"/>
    <property type="evidence" value="ECO:0007669"/>
    <property type="project" value="UniProtKB-KW"/>
</dbReference>
<reference evidence="9 10" key="1">
    <citation type="journal article" date="2009" name="Science">
        <title>Green evolution and dynamic adaptations revealed by genomes of the marine picoeukaryotes Micromonas.</title>
        <authorList>
            <person name="Worden A.Z."/>
            <person name="Lee J.H."/>
            <person name="Mock T."/>
            <person name="Rouze P."/>
            <person name="Simmons M.P."/>
            <person name="Aerts A.L."/>
            <person name="Allen A.E."/>
            <person name="Cuvelier M.L."/>
            <person name="Derelle E."/>
            <person name="Everett M.V."/>
            <person name="Foulon E."/>
            <person name="Grimwood J."/>
            <person name="Gundlach H."/>
            <person name="Henrissat B."/>
            <person name="Napoli C."/>
            <person name="McDonald S.M."/>
            <person name="Parker M.S."/>
            <person name="Rombauts S."/>
            <person name="Salamov A."/>
            <person name="Von Dassow P."/>
            <person name="Badger J.H."/>
            <person name="Coutinho P.M."/>
            <person name="Demir E."/>
            <person name="Dubchak I."/>
            <person name="Gentemann C."/>
            <person name="Eikrem W."/>
            <person name="Gready J.E."/>
            <person name="John U."/>
            <person name="Lanier W."/>
            <person name="Lindquist E.A."/>
            <person name="Lucas S."/>
            <person name="Mayer K.F."/>
            <person name="Moreau H."/>
            <person name="Not F."/>
            <person name="Otillar R."/>
            <person name="Panaud O."/>
            <person name="Pangilinan J."/>
            <person name="Paulsen I."/>
            <person name="Piegu B."/>
            <person name="Poliakov A."/>
            <person name="Robbens S."/>
            <person name="Schmutz J."/>
            <person name="Toulza E."/>
            <person name="Wyss T."/>
            <person name="Zelensky A."/>
            <person name="Zhou K."/>
            <person name="Armbrust E.V."/>
            <person name="Bhattacharya D."/>
            <person name="Goodenough U.W."/>
            <person name="Van de Peer Y."/>
            <person name="Grigoriev I.V."/>
        </authorList>
    </citation>
    <scope>NUCLEOTIDE SEQUENCE [LARGE SCALE GENOMIC DNA]</scope>
    <source>
        <strain evidence="10">RCC299 / NOUM17</strain>
    </source>
</reference>
<dbReference type="EMBL" id="CP001574">
    <property type="protein sequence ID" value="ACO68392.1"/>
    <property type="molecule type" value="Genomic_DNA"/>
</dbReference>
<accession>C1FDH7</accession>
<dbReference type="OrthoDB" id="1861185at2759"/>
<organism evidence="9 10">
    <name type="scientific">Micromonas commoda (strain RCC299 / NOUM17 / CCMP2709)</name>
    <name type="common">Picoplanktonic green alga</name>
    <dbReference type="NCBI Taxonomy" id="296587"/>
    <lineage>
        <taxon>Eukaryota</taxon>
        <taxon>Viridiplantae</taxon>
        <taxon>Chlorophyta</taxon>
        <taxon>Mamiellophyceae</taxon>
        <taxon>Mamiellales</taxon>
        <taxon>Mamiellaceae</taxon>
        <taxon>Micromonas</taxon>
    </lineage>
</organism>
<dbReference type="AlphaFoldDB" id="C1FDH7"/>
<evidence type="ECO:0000256" key="1">
    <source>
        <dbReference type="ARBA" id="ARBA00004123"/>
    </source>
</evidence>
<dbReference type="GO" id="GO:0000400">
    <property type="term" value="F:four-way junction DNA binding"/>
    <property type="evidence" value="ECO:0007669"/>
    <property type="project" value="TreeGrafter"/>
</dbReference>
<dbReference type="InterPro" id="IPR052093">
    <property type="entry name" value="HR_Repair_Mediator"/>
</dbReference>
<keyword evidence="10" id="KW-1185">Reference proteome</keyword>
<dbReference type="GO" id="GO:0008821">
    <property type="term" value="F:crossover junction DNA endonuclease activity"/>
    <property type="evidence" value="ECO:0007669"/>
    <property type="project" value="TreeGrafter"/>
</dbReference>
<dbReference type="eggNOG" id="KOG1434">
    <property type="taxonomic scope" value="Eukaryota"/>
</dbReference>
<dbReference type="CDD" id="cd19492">
    <property type="entry name" value="Rad51C"/>
    <property type="match status" value="1"/>
</dbReference>
<dbReference type="InterPro" id="IPR013632">
    <property type="entry name" value="Rad51_C"/>
</dbReference>
<evidence type="ECO:0000259" key="8">
    <source>
        <dbReference type="PROSITE" id="PS50162"/>
    </source>
</evidence>
<dbReference type="GO" id="GO:0033065">
    <property type="term" value="C:Rad51C-XRCC3 complex"/>
    <property type="evidence" value="ECO:0007669"/>
    <property type="project" value="TreeGrafter"/>
</dbReference>
<dbReference type="KEGG" id="mis:MICPUN_114025"/>
<gene>
    <name evidence="9" type="primary">RAD51C</name>
    <name evidence="9" type="ORF">MICPUN_114025</name>
</gene>
<dbReference type="OMA" id="AMETFTV"/>
<evidence type="ECO:0000256" key="5">
    <source>
        <dbReference type="ARBA" id="ARBA00023204"/>
    </source>
</evidence>
<evidence type="ECO:0000256" key="7">
    <source>
        <dbReference type="ARBA" id="ARBA00040674"/>
    </source>
</evidence>
<dbReference type="GO" id="GO:0000707">
    <property type="term" value="P:meiotic DNA recombinase assembly"/>
    <property type="evidence" value="ECO:0007669"/>
    <property type="project" value="TreeGrafter"/>
</dbReference>
<dbReference type="Gene3D" id="3.40.50.300">
    <property type="entry name" value="P-loop containing nucleotide triphosphate hydrolases"/>
    <property type="match status" value="1"/>
</dbReference>
<keyword evidence="3" id="KW-0227">DNA damage</keyword>
<dbReference type="GO" id="GO:0140664">
    <property type="term" value="F:ATP-dependent DNA damage sensor activity"/>
    <property type="evidence" value="ECO:0007669"/>
    <property type="project" value="InterPro"/>
</dbReference>
<evidence type="ECO:0000256" key="6">
    <source>
        <dbReference type="ARBA" id="ARBA00023242"/>
    </source>
</evidence>
<dbReference type="PANTHER" id="PTHR46239:SF1">
    <property type="entry name" value="DNA REPAIR PROTEIN RAD51 HOMOLOG 3"/>
    <property type="match status" value="1"/>
</dbReference>
<dbReference type="PIRSF" id="PIRSF005856">
    <property type="entry name" value="Rad51"/>
    <property type="match status" value="1"/>
</dbReference>
<protein>
    <recommendedName>
        <fullName evidence="7">DNA repair protein RAD51 homolog 3</fullName>
    </recommendedName>
</protein>
<dbReference type="SUPFAM" id="SSF52540">
    <property type="entry name" value="P-loop containing nucleoside triphosphate hydrolases"/>
    <property type="match status" value="1"/>
</dbReference>
<comment type="subcellular location">
    <subcellularLocation>
        <location evidence="1">Nucleus</location>
    </subcellularLocation>
</comment>
<dbReference type="Proteomes" id="UP000002009">
    <property type="component" value="Chromosome 1"/>
</dbReference>
<dbReference type="PROSITE" id="PS50162">
    <property type="entry name" value="RECA_2"/>
    <property type="match status" value="1"/>
</dbReference>
<dbReference type="GO" id="GO:0033063">
    <property type="term" value="C:Rad51B-Rad51C-Rad51D-XRCC2 complex"/>
    <property type="evidence" value="ECO:0007669"/>
    <property type="project" value="TreeGrafter"/>
</dbReference>
<dbReference type="InterPro" id="IPR016467">
    <property type="entry name" value="DNA_recomb/repair_RecA-like"/>
</dbReference>
<feature type="domain" description="RecA family profile 1" evidence="8">
    <location>
        <begin position="97"/>
        <end position="287"/>
    </location>
</feature>
<evidence type="ECO:0000313" key="10">
    <source>
        <dbReference type="Proteomes" id="UP000002009"/>
    </source>
</evidence>
<dbReference type="InterPro" id="IPR020588">
    <property type="entry name" value="RecA_ATP-bd"/>
</dbReference>
<dbReference type="RefSeq" id="XP_002507134.1">
    <property type="nucleotide sequence ID" value="XM_002507088.1"/>
</dbReference>
<dbReference type="Pfam" id="PF08423">
    <property type="entry name" value="Rad51"/>
    <property type="match status" value="2"/>
</dbReference>
<evidence type="ECO:0000256" key="3">
    <source>
        <dbReference type="ARBA" id="ARBA00022763"/>
    </source>
</evidence>
<dbReference type="GO" id="GO:0007131">
    <property type="term" value="P:reciprocal meiotic recombination"/>
    <property type="evidence" value="ECO:0007669"/>
    <property type="project" value="TreeGrafter"/>
</dbReference>
<dbReference type="InterPro" id="IPR027417">
    <property type="entry name" value="P-loop_NTPase"/>
</dbReference>
<keyword evidence="4" id="KW-0067">ATP-binding</keyword>
<dbReference type="FunCoup" id="C1FDH7">
    <property type="interactions" value="673"/>
</dbReference>
<dbReference type="STRING" id="296587.C1FDH7"/>
<proteinExistence type="predicted"/>
<dbReference type="PANTHER" id="PTHR46239">
    <property type="entry name" value="DNA REPAIR PROTEIN RAD51 HOMOLOG 3 RAD51C"/>
    <property type="match status" value="1"/>
</dbReference>
<evidence type="ECO:0000313" key="9">
    <source>
        <dbReference type="EMBL" id="ACO68392.1"/>
    </source>
</evidence>
<name>C1FDH7_MICCC</name>
<evidence type="ECO:0000256" key="2">
    <source>
        <dbReference type="ARBA" id="ARBA00022741"/>
    </source>
</evidence>
<dbReference type="InParanoid" id="C1FDH7"/>
<sequence>MADSKVASPTHSPQWYEDSLQLTSVPLAPSIRSKLQNAGFVSVRDVKGARGPIDLARETGLTNAEASEVIKALRLGIEGTALAGAKSASEILYEESRKLAVFTFSKDLDDLLGGGVAVGEITELCGCPGIGKTQACMQLCVSVQMPGAFGGYEGSAVYIDTEGSFMAERAKEVAQATVSHLVSISQFLPKHLSESGALSQFTVNEILDRVHLFRCHEITELLAVVESLPMYVRAHGVKLVVIDSMAFHFRQDFKDMALRTAILAKMTTQLLNLAKSEHLAVVSVNQITVKPDPASGVARLVPALGESYAHGCTTRVILSWESDRRMAYLFKSPRLPRGKAKFTVTNGGIRDVRGMKRQVDLK</sequence>
<keyword evidence="6" id="KW-0539">Nucleus</keyword>
<dbReference type="GeneID" id="8250454"/>
<dbReference type="GO" id="GO:0005657">
    <property type="term" value="C:replication fork"/>
    <property type="evidence" value="ECO:0007669"/>
    <property type="project" value="TreeGrafter"/>
</dbReference>
<evidence type="ECO:0000256" key="4">
    <source>
        <dbReference type="ARBA" id="ARBA00022840"/>
    </source>
</evidence>